<dbReference type="KEGG" id="pzu:PHZ_c0414"/>
<evidence type="ECO:0000313" key="2">
    <source>
        <dbReference type="Proteomes" id="UP000001868"/>
    </source>
</evidence>
<keyword evidence="2" id="KW-1185">Reference proteome</keyword>
<name>B4RDX9_PHEZH</name>
<evidence type="ECO:0000313" key="1">
    <source>
        <dbReference type="EMBL" id="ACG76828.1"/>
    </source>
</evidence>
<protein>
    <recommendedName>
        <fullName evidence="3">Glycosyltransferase</fullName>
    </recommendedName>
</protein>
<dbReference type="eggNOG" id="COG3914">
    <property type="taxonomic scope" value="Bacteria"/>
</dbReference>
<dbReference type="OrthoDB" id="8451072at2"/>
<dbReference type="RefSeq" id="WP_012520976.1">
    <property type="nucleotide sequence ID" value="NC_011144.1"/>
</dbReference>
<dbReference type="AlphaFoldDB" id="B4RDX9"/>
<dbReference type="EMBL" id="CP000747">
    <property type="protein sequence ID" value="ACG76828.1"/>
    <property type="molecule type" value="Genomic_DNA"/>
</dbReference>
<dbReference type="HOGENOM" id="CLU_655281_0_0_5"/>
<evidence type="ECO:0008006" key="3">
    <source>
        <dbReference type="Google" id="ProtNLM"/>
    </source>
</evidence>
<dbReference type="CDD" id="cd01635">
    <property type="entry name" value="Glycosyltransferase_GTB-type"/>
    <property type="match status" value="1"/>
</dbReference>
<dbReference type="STRING" id="450851.PHZ_c0414"/>
<dbReference type="SUPFAM" id="SSF53756">
    <property type="entry name" value="UDP-Glycosyltransferase/glycogen phosphorylase"/>
    <property type="match status" value="1"/>
</dbReference>
<proteinExistence type="predicted"/>
<organism evidence="1 2">
    <name type="scientific">Phenylobacterium zucineum (strain HLK1)</name>
    <dbReference type="NCBI Taxonomy" id="450851"/>
    <lineage>
        <taxon>Bacteria</taxon>
        <taxon>Pseudomonadati</taxon>
        <taxon>Pseudomonadota</taxon>
        <taxon>Alphaproteobacteria</taxon>
        <taxon>Caulobacterales</taxon>
        <taxon>Caulobacteraceae</taxon>
        <taxon>Phenylobacterium</taxon>
    </lineage>
</organism>
<gene>
    <name evidence="1" type="ordered locus">PHZ_c0414</name>
</gene>
<reference evidence="1 2" key="1">
    <citation type="journal article" date="2008" name="BMC Genomics">
        <title>Complete genome of Phenylobacterium zucineum - a novel facultative intracellular bacterium isolated from human erythroleukemia cell line K562.</title>
        <authorList>
            <person name="Luo Y."/>
            <person name="Xu X."/>
            <person name="Ding Z."/>
            <person name="Liu Z."/>
            <person name="Zhang B."/>
            <person name="Yan Z."/>
            <person name="Sun J."/>
            <person name="Hu S."/>
            <person name="Hu X."/>
        </authorList>
    </citation>
    <scope>NUCLEOTIDE SEQUENCE [LARGE SCALE GENOMIC DNA]</scope>
    <source>
        <strain evidence="1 2">HLK1</strain>
    </source>
</reference>
<dbReference type="Proteomes" id="UP000001868">
    <property type="component" value="Chromosome"/>
</dbReference>
<sequence length="439" mass="47778">MRGPPTRFTYAAAEVERALAEAREFPALDQALADVMNLREGFREPEIYARTLYCTGIDALVPRVARGLNLLDRPAPGKSNDNPVIVATKFYGTGGHTQIARDIVARLPADATAAIYTDVYSELRYHALQAFPGLRSDLGERATLILDAASPSARILELYAMLAALRPTRIVLMCHPMDIVAVAGCWPFRDVVDFIHHVDHVPAVGAALPFSGHVDVTYTCHLACRGEGLDAVYAGMAAPRTPPSARPPRPPGRPIRIATSGNPHKFKGRLSYGWTDFAVAALRRPDTEIVHIGPAHDWLRDEVGQALAGAGVDPARYVFQGFVPSLHAALLELETDVYLSSFPEPGGKASLEAMAAHLPMILPVPHDQPPLARFRLPLHRWIEIERPDQLPAALDAALALGDALRSPAEVARLEAELARFDRWVAGERPAPVPAERLPD</sequence>
<accession>B4RDX9</accession>
<dbReference type="Gene3D" id="3.40.50.2000">
    <property type="entry name" value="Glycogen Phosphorylase B"/>
    <property type="match status" value="1"/>
</dbReference>